<evidence type="ECO:0000313" key="3">
    <source>
        <dbReference type="Proteomes" id="UP000269669"/>
    </source>
</evidence>
<proteinExistence type="predicted"/>
<dbReference type="RefSeq" id="WP_125484770.1">
    <property type="nucleotide sequence ID" value="NZ_RSDW01000001.1"/>
</dbReference>
<sequence length="587" mass="66192">MRQMFGAIWILSAAVAVAGAQQPSPNKAWIEKSNSYTQQLLDVDMQHSPESGSRQGLVKFDKLISNPTLADDLAKRAELKVVLAKLKAQEAVEKDKNVLEDLEILRKAFDLQFRQEDFSLEHEVPFINASQAVFGGLRGLLDDQVAAERRPDAVVRLRKYAGVEPGYKPFTDLLRQRVEEQIAKPGVIYPSKDELETELGRNQNYVDGIAKLFTKYKLTGWEEPYAKLKVQLADYDAWIRANVLPKARTDFRLPPQEYALNFESYGIDIPPAQIAAMAHKAFAEYQAEMASLAAQIAKEKGYKSSDYRDVIAELKKTQITGDAIMPFYEGRLHEIEKIIVAKNLVTLPDRPAIIRLATAAETAQQPAPHMTPPPFLHNTGQRGEFVLPLNIPSATGGEEDKYDDFTFDAVAWTLTAHEARPGHELQFDSMVEHGVSLARALYAFNSTNAEGWGLYSEYIMKPYMPLEGQLMSLDLRLLRAARAFLDPELQSGKVTPEDAYRVLEKDVVLSHAFAKEEVERFTFRAPGQANSYFYGYTRLLDLRKETEAALGKKFDQKKFHDFILAQGLLPPDLMRKAVMEEFVPSQK</sequence>
<name>A0A3R9NXM2_9BACT</name>
<dbReference type="Proteomes" id="UP000269669">
    <property type="component" value="Unassembled WGS sequence"/>
</dbReference>
<organism evidence="2 3">
    <name type="scientific">Edaphobacter aggregans</name>
    <dbReference type="NCBI Taxonomy" id="570835"/>
    <lineage>
        <taxon>Bacteria</taxon>
        <taxon>Pseudomonadati</taxon>
        <taxon>Acidobacteriota</taxon>
        <taxon>Terriglobia</taxon>
        <taxon>Terriglobales</taxon>
        <taxon>Acidobacteriaceae</taxon>
        <taxon>Edaphobacter</taxon>
    </lineage>
</organism>
<dbReference type="InterPro" id="IPR010281">
    <property type="entry name" value="DUF885"/>
</dbReference>
<dbReference type="EMBL" id="RSDW01000001">
    <property type="protein sequence ID" value="RSL16114.1"/>
    <property type="molecule type" value="Genomic_DNA"/>
</dbReference>
<dbReference type="PANTHER" id="PTHR33361">
    <property type="entry name" value="GLR0591 PROTEIN"/>
    <property type="match status" value="1"/>
</dbReference>
<evidence type="ECO:0000313" key="2">
    <source>
        <dbReference type="EMBL" id="RSL16114.1"/>
    </source>
</evidence>
<dbReference type="PANTHER" id="PTHR33361:SF2">
    <property type="entry name" value="DUF885 DOMAIN-CONTAINING PROTEIN"/>
    <property type="match status" value="1"/>
</dbReference>
<gene>
    <name evidence="2" type="ORF">EDE15_1623</name>
</gene>
<dbReference type="OrthoDB" id="9769898at2"/>
<feature type="signal peptide" evidence="1">
    <location>
        <begin position="1"/>
        <end position="18"/>
    </location>
</feature>
<comment type="caution">
    <text evidence="2">The sequence shown here is derived from an EMBL/GenBank/DDBJ whole genome shotgun (WGS) entry which is preliminary data.</text>
</comment>
<feature type="chain" id="PRO_5018595459" evidence="1">
    <location>
        <begin position="19"/>
        <end position="587"/>
    </location>
</feature>
<keyword evidence="3" id="KW-1185">Reference proteome</keyword>
<protein>
    <submittedName>
        <fullName evidence="2">Uncharacterized protein (DUF885 family)</fullName>
    </submittedName>
</protein>
<evidence type="ECO:0000256" key="1">
    <source>
        <dbReference type="SAM" id="SignalP"/>
    </source>
</evidence>
<accession>A0A3R9NXM2</accession>
<dbReference type="Pfam" id="PF05960">
    <property type="entry name" value="DUF885"/>
    <property type="match status" value="1"/>
</dbReference>
<reference evidence="2 3" key="1">
    <citation type="submission" date="2018-12" db="EMBL/GenBank/DDBJ databases">
        <title>Sequencing of bacterial isolates from soil warming experiment in Harvard Forest, Massachusetts, USA.</title>
        <authorList>
            <person name="Deangelis K."/>
        </authorList>
    </citation>
    <scope>NUCLEOTIDE SEQUENCE [LARGE SCALE GENOMIC DNA]</scope>
    <source>
        <strain evidence="2 3">EB153</strain>
    </source>
</reference>
<keyword evidence="1" id="KW-0732">Signal</keyword>
<dbReference type="AlphaFoldDB" id="A0A3R9NXM2"/>